<proteinExistence type="predicted"/>
<dbReference type="RefSeq" id="WP_155165346.1">
    <property type="nucleotide sequence ID" value="NZ_WNBY01000010.1"/>
</dbReference>
<evidence type="ECO:0000313" key="1">
    <source>
        <dbReference type="EMBL" id="MTU43545.1"/>
    </source>
</evidence>
<dbReference type="Proteomes" id="UP000462362">
    <property type="component" value="Unassembled WGS sequence"/>
</dbReference>
<name>A0A6I3S1M1_9BURK</name>
<protein>
    <submittedName>
        <fullName evidence="1">DUF4400 domain-containing protein</fullName>
    </submittedName>
</protein>
<evidence type="ECO:0000313" key="2">
    <source>
        <dbReference type="Proteomes" id="UP000462362"/>
    </source>
</evidence>
<dbReference type="EMBL" id="WNCL01000021">
    <property type="protein sequence ID" value="MTU43545.1"/>
    <property type="molecule type" value="Genomic_DNA"/>
</dbReference>
<accession>A0A6I3S1M1</accession>
<dbReference type="AlphaFoldDB" id="A0A6I3S1M1"/>
<dbReference type="Pfam" id="PF14348">
    <property type="entry name" value="DtrJ-like"/>
    <property type="match status" value="1"/>
</dbReference>
<organism evidence="1 2">
    <name type="scientific">Parasutterella excrementihominis</name>
    <dbReference type="NCBI Taxonomy" id="487175"/>
    <lineage>
        <taxon>Bacteria</taxon>
        <taxon>Pseudomonadati</taxon>
        <taxon>Pseudomonadota</taxon>
        <taxon>Betaproteobacteria</taxon>
        <taxon>Burkholderiales</taxon>
        <taxon>Sutterellaceae</taxon>
        <taxon>Parasutterella</taxon>
    </lineage>
</organism>
<sequence length="206" mass="23079">MLSRLLILLMILVLSSVIWWPGLNDASSFENLSELHLKDTSQKIGSMFESLTPVVDGVSSKVAGAFNALLGDTYIPSTDVDGHKDAPTKEFFTRLWSSPYFVSMRAMLEMSCVRGILAIGWFAFLSPILIAVVIDAWVVRRLKYESFAVHHPTLYQVALSSPTVLLICAFAVMLMPWFIPAWVATLFYVAFLMSIHLIVSNFHRFG</sequence>
<gene>
    <name evidence="1" type="ORF">GMD42_07890</name>
</gene>
<dbReference type="InterPro" id="IPR022266">
    <property type="entry name" value="DtrJ-like"/>
</dbReference>
<reference evidence="1 2" key="1">
    <citation type="journal article" date="2019" name="Nat. Med.">
        <title>A library of human gut bacterial isolates paired with longitudinal multiomics data enables mechanistic microbiome research.</title>
        <authorList>
            <person name="Poyet M."/>
            <person name="Groussin M."/>
            <person name="Gibbons S.M."/>
            <person name="Avila-Pacheco J."/>
            <person name="Jiang X."/>
            <person name="Kearney S.M."/>
            <person name="Perrotta A.R."/>
            <person name="Berdy B."/>
            <person name="Zhao S."/>
            <person name="Lieberman T.D."/>
            <person name="Swanson P.K."/>
            <person name="Smith M."/>
            <person name="Roesemann S."/>
            <person name="Alexander J.E."/>
            <person name="Rich S.A."/>
            <person name="Livny J."/>
            <person name="Vlamakis H."/>
            <person name="Clish C."/>
            <person name="Bullock K."/>
            <person name="Deik A."/>
            <person name="Scott J."/>
            <person name="Pierce K.A."/>
            <person name="Xavier R.J."/>
            <person name="Alm E.J."/>
        </authorList>
    </citation>
    <scope>NUCLEOTIDE SEQUENCE [LARGE SCALE GENOMIC DNA]</scope>
    <source>
        <strain evidence="1 2">BIOML-A2</strain>
    </source>
</reference>
<comment type="caution">
    <text evidence="1">The sequence shown here is derived from an EMBL/GenBank/DDBJ whole genome shotgun (WGS) entry which is preliminary data.</text>
</comment>